<dbReference type="InParanoid" id="Q2GYS2"/>
<reference evidence="2" key="1">
    <citation type="journal article" date="2015" name="Genome Announc.">
        <title>Draft genome sequence of the cellulolytic fungus Chaetomium globosum.</title>
        <authorList>
            <person name="Cuomo C.A."/>
            <person name="Untereiner W.A."/>
            <person name="Ma L.-J."/>
            <person name="Grabherr M."/>
            <person name="Birren B.W."/>
        </authorList>
    </citation>
    <scope>NUCLEOTIDE SEQUENCE [LARGE SCALE GENOMIC DNA]</scope>
    <source>
        <strain evidence="2">ATCC 6205 / CBS 148.51 / DSM 1962 / NBRC 6347 / NRRL 1970</strain>
    </source>
</reference>
<dbReference type="HOGENOM" id="CLU_1434289_0_0_1"/>
<dbReference type="PANTHER" id="PTHR46411">
    <property type="entry name" value="FAMILY ATPASE, PUTATIVE-RELATED"/>
    <property type="match status" value="1"/>
</dbReference>
<dbReference type="eggNOG" id="ENOG502RR5Q">
    <property type="taxonomic scope" value="Eukaryota"/>
</dbReference>
<dbReference type="PANTHER" id="PTHR46411:SF2">
    <property type="entry name" value="AAA+ ATPASE DOMAIN-CONTAINING PROTEIN"/>
    <property type="match status" value="1"/>
</dbReference>
<dbReference type="OrthoDB" id="10042665at2759"/>
<proteinExistence type="predicted"/>
<gene>
    <name evidence="1" type="ORF">CHGG_06882</name>
</gene>
<dbReference type="Proteomes" id="UP000001056">
    <property type="component" value="Unassembled WGS sequence"/>
</dbReference>
<dbReference type="EMBL" id="CH408033">
    <property type="protein sequence ID" value="EAQ85629.1"/>
    <property type="molecule type" value="Genomic_DNA"/>
</dbReference>
<dbReference type="RefSeq" id="XP_001224538.1">
    <property type="nucleotide sequence ID" value="XM_001224537.1"/>
</dbReference>
<evidence type="ECO:0000313" key="2">
    <source>
        <dbReference type="Proteomes" id="UP000001056"/>
    </source>
</evidence>
<organism evidence="1 2">
    <name type="scientific">Chaetomium globosum (strain ATCC 6205 / CBS 148.51 / DSM 1962 / NBRC 6347 / NRRL 1970)</name>
    <name type="common">Soil fungus</name>
    <dbReference type="NCBI Taxonomy" id="306901"/>
    <lineage>
        <taxon>Eukaryota</taxon>
        <taxon>Fungi</taxon>
        <taxon>Dikarya</taxon>
        <taxon>Ascomycota</taxon>
        <taxon>Pezizomycotina</taxon>
        <taxon>Sordariomycetes</taxon>
        <taxon>Sordariomycetidae</taxon>
        <taxon>Sordariales</taxon>
        <taxon>Chaetomiaceae</taxon>
        <taxon>Chaetomium</taxon>
    </lineage>
</organism>
<dbReference type="GeneID" id="4393888"/>
<name>Q2GYS2_CHAGB</name>
<accession>Q2GYS2</accession>
<protein>
    <submittedName>
        <fullName evidence="1">Uncharacterized protein</fullName>
    </submittedName>
</protein>
<keyword evidence="2" id="KW-1185">Reference proteome</keyword>
<dbReference type="AlphaFoldDB" id="Q2GYS2"/>
<dbReference type="VEuPathDB" id="FungiDB:CHGG_06882"/>
<evidence type="ECO:0000313" key="1">
    <source>
        <dbReference type="EMBL" id="EAQ85629.1"/>
    </source>
</evidence>
<sequence length="189" mass="21261">MYGSTRIPNSPIFYLRPWLRDKPVPLASSSLLVPNTTKASPSGRPLRRRIAPHGENIGGVAKTTRLEIQSPTLRAAFAALAGDYVNINLHKNPIIIPEPYVELYHCQNRIRALVALDSDIVDDKLRGELKLLQTFQTDYLTRTLDGLQAHEPNGLITFELLRVIFIPGSLIILPHRRLYCTQSRCTGRL</sequence>